<dbReference type="eggNOG" id="COG2350">
    <property type="taxonomic scope" value="Bacteria"/>
</dbReference>
<organism evidence="3 4">
    <name type="scientific">Solitalea canadensis (strain ATCC 29591 / DSM 3403 / JCM 21819 / LMG 8368 / NBRC 15130 / NCIMB 12057 / USAM 9D)</name>
    <name type="common">Flexibacter canadensis</name>
    <dbReference type="NCBI Taxonomy" id="929556"/>
    <lineage>
        <taxon>Bacteria</taxon>
        <taxon>Pseudomonadati</taxon>
        <taxon>Bacteroidota</taxon>
        <taxon>Sphingobacteriia</taxon>
        <taxon>Sphingobacteriales</taxon>
        <taxon>Sphingobacteriaceae</taxon>
        <taxon>Solitalea</taxon>
    </lineage>
</organism>
<dbReference type="STRING" id="929556.Solca_0712"/>
<dbReference type="AlphaFoldDB" id="H8KPD9"/>
<protein>
    <recommendedName>
        <fullName evidence="2">YCII-related domain-containing protein</fullName>
    </recommendedName>
</protein>
<dbReference type="InterPro" id="IPR005545">
    <property type="entry name" value="YCII"/>
</dbReference>
<dbReference type="RefSeq" id="WP_014679065.1">
    <property type="nucleotide sequence ID" value="NC_017770.1"/>
</dbReference>
<evidence type="ECO:0000256" key="1">
    <source>
        <dbReference type="ARBA" id="ARBA00007689"/>
    </source>
</evidence>
<dbReference type="EMBL" id="CP003349">
    <property type="protein sequence ID" value="AFD05837.1"/>
    <property type="molecule type" value="Genomic_DNA"/>
</dbReference>
<dbReference type="PANTHER" id="PTHR33606">
    <property type="entry name" value="PROTEIN YCII"/>
    <property type="match status" value="1"/>
</dbReference>
<proteinExistence type="inferred from homology"/>
<dbReference type="PANTHER" id="PTHR33606:SF3">
    <property type="entry name" value="PROTEIN YCII"/>
    <property type="match status" value="1"/>
</dbReference>
<gene>
    <name evidence="3" type="ordered locus">Solca_0712</name>
</gene>
<evidence type="ECO:0000313" key="4">
    <source>
        <dbReference type="Proteomes" id="UP000007590"/>
    </source>
</evidence>
<evidence type="ECO:0000313" key="3">
    <source>
        <dbReference type="EMBL" id="AFD05837.1"/>
    </source>
</evidence>
<dbReference type="Pfam" id="PF03795">
    <property type="entry name" value="YCII"/>
    <property type="match status" value="1"/>
</dbReference>
<reference evidence="3" key="1">
    <citation type="submission" date="2012-02" db="EMBL/GenBank/DDBJ databases">
        <title>The complete genome of Solitalea canadensis DSM 3403.</title>
        <authorList>
            <consortium name="US DOE Joint Genome Institute (JGI-PGF)"/>
            <person name="Lucas S."/>
            <person name="Copeland A."/>
            <person name="Lapidus A."/>
            <person name="Glavina del Rio T."/>
            <person name="Dalin E."/>
            <person name="Tice H."/>
            <person name="Bruce D."/>
            <person name="Goodwin L."/>
            <person name="Pitluck S."/>
            <person name="Peters L."/>
            <person name="Ovchinnikova G."/>
            <person name="Lu M."/>
            <person name="Kyrpides N."/>
            <person name="Mavromatis K."/>
            <person name="Ivanova N."/>
            <person name="Brettin T."/>
            <person name="Detter J.C."/>
            <person name="Han C."/>
            <person name="Larimer F."/>
            <person name="Land M."/>
            <person name="Hauser L."/>
            <person name="Markowitz V."/>
            <person name="Cheng J.-F."/>
            <person name="Hugenholtz P."/>
            <person name="Woyke T."/>
            <person name="Wu D."/>
            <person name="Spring S."/>
            <person name="Schroeder M."/>
            <person name="Kopitz M."/>
            <person name="Brambilla E."/>
            <person name="Klenk H.-P."/>
            <person name="Eisen J.A."/>
        </authorList>
    </citation>
    <scope>NUCLEOTIDE SEQUENCE</scope>
    <source>
        <strain evidence="3">DSM 3403</strain>
    </source>
</reference>
<evidence type="ECO:0000259" key="2">
    <source>
        <dbReference type="Pfam" id="PF03795"/>
    </source>
</evidence>
<keyword evidence="4" id="KW-1185">Reference proteome</keyword>
<sequence length="96" mass="11048">MPQFLILANDYTDDGALDRRLSFRGAHLERVRKEKPKGTFIMGGAKLTEDNKMFGSMMIVDLPSVEAVHEWLSQDPYVKDKVWESYEVIPFRVADV</sequence>
<comment type="similarity">
    <text evidence="1">Belongs to the YciI family.</text>
</comment>
<dbReference type="InterPro" id="IPR011008">
    <property type="entry name" value="Dimeric_a/b-barrel"/>
</dbReference>
<dbReference type="Proteomes" id="UP000007590">
    <property type="component" value="Chromosome"/>
</dbReference>
<dbReference type="Gene3D" id="3.30.70.1060">
    <property type="entry name" value="Dimeric alpha+beta barrel"/>
    <property type="match status" value="1"/>
</dbReference>
<dbReference type="InterPro" id="IPR051807">
    <property type="entry name" value="Sec-metab_biosynth-assoc"/>
</dbReference>
<dbReference type="OrthoDB" id="9797014at2"/>
<name>H8KPD9_SOLCM</name>
<accession>H8KPD9</accession>
<dbReference type="SUPFAM" id="SSF54909">
    <property type="entry name" value="Dimeric alpha+beta barrel"/>
    <property type="match status" value="1"/>
</dbReference>
<dbReference type="HOGENOM" id="CLU_110355_2_1_10"/>
<feature type="domain" description="YCII-related" evidence="2">
    <location>
        <begin position="10"/>
        <end position="92"/>
    </location>
</feature>
<dbReference type="KEGG" id="scn:Solca_0712"/>